<keyword evidence="1" id="KW-0732">Signal</keyword>
<evidence type="ECO:0000259" key="2">
    <source>
        <dbReference type="Pfam" id="PF00884"/>
    </source>
</evidence>
<name>A0ABT8KZ75_9BACT</name>
<reference evidence="3" key="1">
    <citation type="submission" date="2023-06" db="EMBL/GenBank/DDBJ databases">
        <title>Genomic of Agaribacillus aureum.</title>
        <authorList>
            <person name="Wang G."/>
        </authorList>
    </citation>
    <scope>NUCLEOTIDE SEQUENCE</scope>
    <source>
        <strain evidence="3">BMA12</strain>
    </source>
</reference>
<dbReference type="Proteomes" id="UP001172083">
    <property type="component" value="Unassembled WGS sequence"/>
</dbReference>
<dbReference type="CDD" id="cd16145">
    <property type="entry name" value="ARS_like"/>
    <property type="match status" value="1"/>
</dbReference>
<dbReference type="PANTHER" id="PTHR43751">
    <property type="entry name" value="SULFATASE"/>
    <property type="match status" value="1"/>
</dbReference>
<keyword evidence="4" id="KW-1185">Reference proteome</keyword>
<dbReference type="PROSITE" id="PS51257">
    <property type="entry name" value="PROKAR_LIPOPROTEIN"/>
    <property type="match status" value="1"/>
</dbReference>
<sequence length="497" mass="55999">MMMQKDKLIWVAMLMFGLLAVTSCSQKPTANSGNDATAEKQLPNIIYILVDDMGYGDLSSYGQQMLSTPNIDQLASEGIKLTNHYTGSTVCAPSRATLLTGAHTGHVSVRGNQPDQLLKDEDITIAEKLKEAGYYTGIIGKWGIGHPPPPNDPQRNGFDYSYGYINMWHAHNFYPEFLYRNGEKEIIEGNKLKRDEKGKRMWAADSPEGTGVAEIKAQHTHELFETDALKFIDNHKDAPFFLLLALNMPHANNEHPENGMEVPDWGEFKDRDWPDPEKGFASMIKMIDETVGKLNDKLKSMNLDKNTLLIFSSDNGPHQEGFHQMEFFNSNRELRGMKRDFYDGGIKTPFIAKWPGNIIPGTTSDHISAFWDFMPTICEIVDVPPPDNTDGISMLPVLTGKSDKQGKHKYLYWEFYELGGRQAVLKGNYKAVKLNVRTSNPDPIQLFDLSVDPEEKNNIAEKHPNLVKEMAGYMKEAHTPLSFISLFKSEINADTPF</sequence>
<evidence type="ECO:0000256" key="1">
    <source>
        <dbReference type="SAM" id="SignalP"/>
    </source>
</evidence>
<dbReference type="InterPro" id="IPR052701">
    <property type="entry name" value="GAG_Ulvan_Degrading_Sulfatases"/>
</dbReference>
<feature type="signal peptide" evidence="1">
    <location>
        <begin position="1"/>
        <end position="26"/>
    </location>
</feature>
<accession>A0ABT8KZ75</accession>
<protein>
    <submittedName>
        <fullName evidence="3">Arylsulfatase</fullName>
    </submittedName>
</protein>
<dbReference type="PANTHER" id="PTHR43751:SF3">
    <property type="entry name" value="SULFATASE N-TERMINAL DOMAIN-CONTAINING PROTEIN"/>
    <property type="match status" value="1"/>
</dbReference>
<dbReference type="InterPro" id="IPR000917">
    <property type="entry name" value="Sulfatase_N"/>
</dbReference>
<dbReference type="SUPFAM" id="SSF53649">
    <property type="entry name" value="Alkaline phosphatase-like"/>
    <property type="match status" value="1"/>
</dbReference>
<dbReference type="Gene3D" id="3.40.720.10">
    <property type="entry name" value="Alkaline Phosphatase, subunit A"/>
    <property type="match status" value="1"/>
</dbReference>
<feature type="domain" description="Sulfatase N-terminal" evidence="2">
    <location>
        <begin position="43"/>
        <end position="382"/>
    </location>
</feature>
<dbReference type="InterPro" id="IPR017850">
    <property type="entry name" value="Alkaline_phosphatase_core_sf"/>
</dbReference>
<dbReference type="RefSeq" id="WP_346756113.1">
    <property type="nucleotide sequence ID" value="NZ_JAUJEB010000001.1"/>
</dbReference>
<evidence type="ECO:0000313" key="3">
    <source>
        <dbReference type="EMBL" id="MDN5210772.1"/>
    </source>
</evidence>
<feature type="chain" id="PRO_5047099465" evidence="1">
    <location>
        <begin position="27"/>
        <end position="497"/>
    </location>
</feature>
<evidence type="ECO:0000313" key="4">
    <source>
        <dbReference type="Proteomes" id="UP001172083"/>
    </source>
</evidence>
<gene>
    <name evidence="3" type="ORF">QQ020_01895</name>
</gene>
<dbReference type="Gene3D" id="3.30.1120.10">
    <property type="match status" value="1"/>
</dbReference>
<organism evidence="3 4">
    <name type="scientific">Agaribacillus aureus</name>
    <dbReference type="NCBI Taxonomy" id="3051825"/>
    <lineage>
        <taxon>Bacteria</taxon>
        <taxon>Pseudomonadati</taxon>
        <taxon>Bacteroidota</taxon>
        <taxon>Cytophagia</taxon>
        <taxon>Cytophagales</taxon>
        <taxon>Splendidivirgaceae</taxon>
        <taxon>Agaribacillus</taxon>
    </lineage>
</organism>
<comment type="caution">
    <text evidence="3">The sequence shown here is derived from an EMBL/GenBank/DDBJ whole genome shotgun (WGS) entry which is preliminary data.</text>
</comment>
<dbReference type="Pfam" id="PF00884">
    <property type="entry name" value="Sulfatase"/>
    <property type="match status" value="1"/>
</dbReference>
<dbReference type="EMBL" id="JAUJEB010000001">
    <property type="protein sequence ID" value="MDN5210772.1"/>
    <property type="molecule type" value="Genomic_DNA"/>
</dbReference>
<proteinExistence type="predicted"/>